<sequence>MASIANFEAMRNIIANLWHLLGGIHNLPIGLMSESMGHDPERFKEFHKNTSSIRCLCSPQKTKKTTWPWEKLMPYVDYSWKKLARNGLGSIIKGQTLTSINDYGLLTLR</sequence>
<name>A0A9D3UXS3_9ROSI</name>
<dbReference type="OrthoDB" id="10369932at2759"/>
<keyword evidence="2" id="KW-1185">Reference proteome</keyword>
<gene>
    <name evidence="1" type="ORF">J1N35_028901</name>
</gene>
<organism evidence="1 2">
    <name type="scientific">Gossypium stocksii</name>
    <dbReference type="NCBI Taxonomy" id="47602"/>
    <lineage>
        <taxon>Eukaryota</taxon>
        <taxon>Viridiplantae</taxon>
        <taxon>Streptophyta</taxon>
        <taxon>Embryophyta</taxon>
        <taxon>Tracheophyta</taxon>
        <taxon>Spermatophyta</taxon>
        <taxon>Magnoliopsida</taxon>
        <taxon>eudicotyledons</taxon>
        <taxon>Gunneridae</taxon>
        <taxon>Pentapetalae</taxon>
        <taxon>rosids</taxon>
        <taxon>malvids</taxon>
        <taxon>Malvales</taxon>
        <taxon>Malvaceae</taxon>
        <taxon>Malvoideae</taxon>
        <taxon>Gossypium</taxon>
    </lineage>
</organism>
<dbReference type="AlphaFoldDB" id="A0A9D3UXS3"/>
<proteinExistence type="predicted"/>
<comment type="caution">
    <text evidence="1">The sequence shown here is derived from an EMBL/GenBank/DDBJ whole genome shotgun (WGS) entry which is preliminary data.</text>
</comment>
<evidence type="ECO:0000313" key="1">
    <source>
        <dbReference type="EMBL" id="KAH1063914.1"/>
    </source>
</evidence>
<dbReference type="EMBL" id="JAIQCV010000009">
    <property type="protein sequence ID" value="KAH1063914.1"/>
    <property type="molecule type" value="Genomic_DNA"/>
</dbReference>
<protein>
    <submittedName>
        <fullName evidence="1">Uncharacterized protein</fullName>
    </submittedName>
</protein>
<dbReference type="Proteomes" id="UP000828251">
    <property type="component" value="Unassembled WGS sequence"/>
</dbReference>
<accession>A0A9D3UXS3</accession>
<reference evidence="1 2" key="1">
    <citation type="journal article" date="2021" name="Plant Biotechnol. J.">
        <title>Multi-omics assisted identification of the key and species-specific regulatory components of drought-tolerant mechanisms in Gossypium stocksii.</title>
        <authorList>
            <person name="Yu D."/>
            <person name="Ke L."/>
            <person name="Zhang D."/>
            <person name="Wu Y."/>
            <person name="Sun Y."/>
            <person name="Mei J."/>
            <person name="Sun J."/>
            <person name="Sun Y."/>
        </authorList>
    </citation>
    <scope>NUCLEOTIDE SEQUENCE [LARGE SCALE GENOMIC DNA]</scope>
    <source>
        <strain evidence="2">cv. E1</strain>
        <tissue evidence="1">Leaf</tissue>
    </source>
</reference>
<evidence type="ECO:0000313" key="2">
    <source>
        <dbReference type="Proteomes" id="UP000828251"/>
    </source>
</evidence>